<dbReference type="GO" id="GO:0045182">
    <property type="term" value="F:translation regulator activity"/>
    <property type="evidence" value="ECO:0007669"/>
    <property type="project" value="EnsemblFungi"/>
</dbReference>
<dbReference type="OMA" id="KHCFKLY"/>
<dbReference type="KEGG" id="tpf:TPHA_0A05020"/>
<dbReference type="Proteomes" id="UP000005666">
    <property type="component" value="Chromosome 1"/>
</dbReference>
<dbReference type="eggNOG" id="ENOG502RR5W">
    <property type="taxonomic scope" value="Eukaryota"/>
</dbReference>
<dbReference type="STRING" id="1071381.G8BNU9"/>
<sequence>MSNGKLVNHVLKHIVKDGNILGSPKMASKKLLTAVPETNILNNGKFSILQYNSYNSSLTEQHFLDIVPFDVRNAIISDGNHDDAFKLLQARDPKYFQFNNIYYLVFRNYKQLNLFINSTKYERINKIRVKFKIMKGNSMLDDFSKYHSTLKAANVSRDSYFKAIKDINLIKTAGNLNQMIDEAKSMGRKNLLVWNLPNHMKPHEIKDYFWFYNITDVFKLYWSNENDSLYNTLHFFKFADEHDCIKFRHNFHGTYFNDPIGDAKSKLLIEKLS</sequence>
<evidence type="ECO:0000313" key="3">
    <source>
        <dbReference type="Proteomes" id="UP000005666"/>
    </source>
</evidence>
<dbReference type="EMBL" id="HE612856">
    <property type="protein sequence ID" value="CCE61577.1"/>
    <property type="molecule type" value="Genomic_DNA"/>
</dbReference>
<dbReference type="GO" id="GO:0000372">
    <property type="term" value="P:Group I intron splicing"/>
    <property type="evidence" value="ECO:0007669"/>
    <property type="project" value="EnsemblFungi"/>
</dbReference>
<keyword evidence="3" id="KW-1185">Reference proteome</keyword>
<dbReference type="OrthoDB" id="4062764at2759"/>
<accession>G8BNU9</accession>
<dbReference type="GO" id="GO:0005759">
    <property type="term" value="C:mitochondrial matrix"/>
    <property type="evidence" value="ECO:0007669"/>
    <property type="project" value="EnsemblFungi"/>
</dbReference>
<gene>
    <name evidence="2" type="primary">TPHA0A05020</name>
    <name evidence="2" type="ordered locus">TPHA_0A05020</name>
</gene>
<evidence type="ECO:0000313" key="2">
    <source>
        <dbReference type="EMBL" id="CCE61577.1"/>
    </source>
</evidence>
<dbReference type="InterPro" id="IPR035979">
    <property type="entry name" value="RBD_domain_sf"/>
</dbReference>
<dbReference type="SUPFAM" id="SSF54928">
    <property type="entry name" value="RNA-binding domain, RBD"/>
    <property type="match status" value="1"/>
</dbReference>
<dbReference type="GO" id="GO:0005743">
    <property type="term" value="C:mitochondrial inner membrane"/>
    <property type="evidence" value="ECO:0007669"/>
    <property type="project" value="EnsemblFungi"/>
</dbReference>
<dbReference type="SMART" id="SM00361">
    <property type="entry name" value="RRM_1"/>
    <property type="match status" value="1"/>
</dbReference>
<proteinExistence type="predicted"/>
<dbReference type="InterPro" id="IPR003954">
    <property type="entry name" value="RRM_euk-type"/>
</dbReference>
<dbReference type="GO" id="GO:0070131">
    <property type="term" value="P:positive regulation of mitochondrial translation"/>
    <property type="evidence" value="ECO:0007669"/>
    <property type="project" value="EnsemblFungi"/>
</dbReference>
<dbReference type="GeneID" id="11532719"/>
<organism evidence="2 3">
    <name type="scientific">Tetrapisispora phaffii (strain ATCC 24235 / CBS 4417 / NBRC 1672 / NRRL Y-8282 / UCD 70-5)</name>
    <name type="common">Yeast</name>
    <name type="synonym">Fabospora phaffii</name>
    <dbReference type="NCBI Taxonomy" id="1071381"/>
    <lineage>
        <taxon>Eukaryota</taxon>
        <taxon>Fungi</taxon>
        <taxon>Dikarya</taxon>
        <taxon>Ascomycota</taxon>
        <taxon>Saccharomycotina</taxon>
        <taxon>Saccharomycetes</taxon>
        <taxon>Saccharomycetales</taxon>
        <taxon>Saccharomycetaceae</taxon>
        <taxon>Tetrapisispora</taxon>
    </lineage>
</organism>
<dbReference type="AlphaFoldDB" id="G8BNU9"/>
<dbReference type="GO" id="GO:0090615">
    <property type="term" value="P:mitochondrial mRNA processing"/>
    <property type="evidence" value="ECO:0007669"/>
    <property type="project" value="EnsemblFungi"/>
</dbReference>
<dbReference type="GO" id="GO:0097157">
    <property type="term" value="F:pre-mRNA intronic binding"/>
    <property type="evidence" value="ECO:0007669"/>
    <property type="project" value="EnsemblFungi"/>
</dbReference>
<protein>
    <recommendedName>
        <fullName evidence="1">RNA recognition motif domain-containing protein</fullName>
    </recommendedName>
</protein>
<evidence type="ECO:0000259" key="1">
    <source>
        <dbReference type="SMART" id="SM00361"/>
    </source>
</evidence>
<dbReference type="HOGENOM" id="CLU_1066355_0_0_1"/>
<name>G8BNU9_TETPH</name>
<reference evidence="2 3" key="1">
    <citation type="journal article" date="2011" name="Proc. Natl. Acad. Sci. U.S.A.">
        <title>Evolutionary erosion of yeast sex chromosomes by mating-type switching accidents.</title>
        <authorList>
            <person name="Gordon J.L."/>
            <person name="Armisen D."/>
            <person name="Proux-Wera E."/>
            <person name="Oheigeartaigh S.S."/>
            <person name="Byrne K.P."/>
            <person name="Wolfe K.H."/>
        </authorList>
    </citation>
    <scope>NUCLEOTIDE SEQUENCE [LARGE SCALE GENOMIC DNA]</scope>
    <source>
        <strain evidence="3">ATCC 24235 / CBS 4417 / NBRC 1672 / NRRL Y-8282 / UCD 70-5</strain>
    </source>
</reference>
<dbReference type="GO" id="GO:0048027">
    <property type="term" value="F:mRNA 5'-UTR binding"/>
    <property type="evidence" value="ECO:0007669"/>
    <property type="project" value="EnsemblFungi"/>
</dbReference>
<feature type="domain" description="RNA recognition motif" evidence="1">
    <location>
        <begin position="190"/>
        <end position="264"/>
    </location>
</feature>
<dbReference type="RefSeq" id="XP_003684011.1">
    <property type="nucleotide sequence ID" value="XM_003683963.1"/>
</dbReference>